<organism evidence="5 6">
    <name type="scientific">Knufia peltigerae</name>
    <dbReference type="NCBI Taxonomy" id="1002370"/>
    <lineage>
        <taxon>Eukaryota</taxon>
        <taxon>Fungi</taxon>
        <taxon>Dikarya</taxon>
        <taxon>Ascomycota</taxon>
        <taxon>Pezizomycotina</taxon>
        <taxon>Eurotiomycetes</taxon>
        <taxon>Chaetothyriomycetidae</taxon>
        <taxon>Chaetothyriales</taxon>
        <taxon>Trichomeriaceae</taxon>
        <taxon>Knufia</taxon>
    </lineage>
</organism>
<evidence type="ECO:0000313" key="5">
    <source>
        <dbReference type="EMBL" id="KAJ9612652.1"/>
    </source>
</evidence>
<feature type="domain" description="NAD-dependent epimerase/dehydratase" evidence="4">
    <location>
        <begin position="17"/>
        <end position="136"/>
    </location>
</feature>
<comment type="similarity">
    <text evidence="2">Belongs to the NAD(P)-dependent epimerase/dehydratase family. Dihydroflavonol-4-reductase subfamily.</text>
</comment>
<reference evidence="5" key="1">
    <citation type="submission" date="2022-10" db="EMBL/GenBank/DDBJ databases">
        <title>Culturing micro-colonial fungi from biological soil crusts in the Mojave desert and describing Neophaeococcomyces mojavensis, and introducing the new genera and species Taxawa tesnikishii.</title>
        <authorList>
            <person name="Kurbessoian T."/>
            <person name="Stajich J.E."/>
        </authorList>
    </citation>
    <scope>NUCLEOTIDE SEQUENCE</scope>
    <source>
        <strain evidence="5">TK_35</strain>
    </source>
</reference>
<evidence type="ECO:0000313" key="6">
    <source>
        <dbReference type="Proteomes" id="UP001172681"/>
    </source>
</evidence>
<dbReference type="InterPro" id="IPR050425">
    <property type="entry name" value="NAD(P)_dehydrat-like"/>
</dbReference>
<dbReference type="Proteomes" id="UP001172681">
    <property type="component" value="Unassembled WGS sequence"/>
</dbReference>
<dbReference type="EMBL" id="JAPDRN010000214">
    <property type="protein sequence ID" value="KAJ9612652.1"/>
    <property type="molecule type" value="Genomic_DNA"/>
</dbReference>
<name>A0AA39CLI4_9EURO</name>
<dbReference type="PANTHER" id="PTHR10366">
    <property type="entry name" value="NAD DEPENDENT EPIMERASE/DEHYDRATASE"/>
    <property type="match status" value="1"/>
</dbReference>
<evidence type="ECO:0000256" key="1">
    <source>
        <dbReference type="ARBA" id="ARBA00023002"/>
    </source>
</evidence>
<dbReference type="InterPro" id="IPR036291">
    <property type="entry name" value="NAD(P)-bd_dom_sf"/>
</dbReference>
<dbReference type="SUPFAM" id="SSF51735">
    <property type="entry name" value="NAD(P)-binding Rossmann-fold domains"/>
    <property type="match status" value="1"/>
</dbReference>
<comment type="caution">
    <text evidence="5">The sequence shown here is derived from an EMBL/GenBank/DDBJ whole genome shotgun (WGS) entry which is preliminary data.</text>
</comment>
<dbReference type="GO" id="GO:0016616">
    <property type="term" value="F:oxidoreductase activity, acting on the CH-OH group of donors, NAD or NADP as acceptor"/>
    <property type="evidence" value="ECO:0007669"/>
    <property type="project" value="TreeGrafter"/>
</dbReference>
<dbReference type="AlphaFoldDB" id="A0AA39CLI4"/>
<evidence type="ECO:0000256" key="3">
    <source>
        <dbReference type="SAM" id="MobiDB-lite"/>
    </source>
</evidence>
<evidence type="ECO:0000256" key="2">
    <source>
        <dbReference type="ARBA" id="ARBA00023445"/>
    </source>
</evidence>
<keyword evidence="1" id="KW-0560">Oxidoreductase</keyword>
<sequence>MASTRRNLRIAPGDAIVLVTGANGYIGSTVAEVLLEEGYNVRGTVRSAKPWLDKLFTDKYGSGRFESVVVSDLGNQAGFERALQGTCGVVHVASDLTLDPDPEKVINGTIQHTLAAVRAATNVPSIKSFVLTSSSTASIMPIPEKEGIYIDERAHPSFKRPDTWNDASVAAAWDENTSKEDLPYNVYAASKTEGERALWKFVNENNPPFAVNTVLPAANYGTILAPEISGSTMGWARQLLSGNSNVFTFTPPQWFVNVKDCARLHVAALLDRNVNHQRIFAFAEPVNWTDVVTILRNARPDNKRIPDPPANEGRDLSQIGPRNKAEDLLKSFYGSAGWRSLRDSIVDGISDL</sequence>
<evidence type="ECO:0000259" key="4">
    <source>
        <dbReference type="Pfam" id="PF01370"/>
    </source>
</evidence>
<proteinExistence type="inferred from homology"/>
<dbReference type="Pfam" id="PF01370">
    <property type="entry name" value="Epimerase"/>
    <property type="match status" value="1"/>
</dbReference>
<dbReference type="Gene3D" id="3.40.50.720">
    <property type="entry name" value="NAD(P)-binding Rossmann-like Domain"/>
    <property type="match status" value="1"/>
</dbReference>
<accession>A0AA39CLI4</accession>
<protein>
    <recommendedName>
        <fullName evidence="4">NAD-dependent epimerase/dehydratase domain-containing protein</fullName>
    </recommendedName>
</protein>
<keyword evidence="6" id="KW-1185">Reference proteome</keyword>
<gene>
    <name evidence="5" type="ORF">H2204_015026</name>
</gene>
<dbReference type="PANTHER" id="PTHR10366:SF562">
    <property type="entry name" value="ALDEHYDE REDUCTASE II (AFU_ORTHOLOGUE AFUA_1G11360)"/>
    <property type="match status" value="1"/>
</dbReference>
<dbReference type="InterPro" id="IPR001509">
    <property type="entry name" value="Epimerase_deHydtase"/>
</dbReference>
<feature type="region of interest" description="Disordered" evidence="3">
    <location>
        <begin position="300"/>
        <end position="320"/>
    </location>
</feature>